<evidence type="ECO:0008006" key="4">
    <source>
        <dbReference type="Google" id="ProtNLM"/>
    </source>
</evidence>
<accession>A0A8H6XWI4</accession>
<dbReference type="EMBL" id="JACAZH010000016">
    <property type="protein sequence ID" value="KAF7349530.1"/>
    <property type="molecule type" value="Genomic_DNA"/>
</dbReference>
<dbReference type="InterPro" id="IPR041078">
    <property type="entry name" value="Plavaka"/>
</dbReference>
<evidence type="ECO:0000256" key="1">
    <source>
        <dbReference type="SAM" id="MobiDB-lite"/>
    </source>
</evidence>
<dbReference type="OrthoDB" id="3239511at2759"/>
<name>A0A8H6XWI4_9AGAR</name>
<comment type="caution">
    <text evidence="2">The sequence shown here is derived from an EMBL/GenBank/DDBJ whole genome shotgun (WGS) entry which is preliminary data.</text>
</comment>
<feature type="compositionally biased region" description="Polar residues" evidence="1">
    <location>
        <begin position="62"/>
        <end position="75"/>
    </location>
</feature>
<proteinExistence type="predicted"/>
<dbReference type="Pfam" id="PF18759">
    <property type="entry name" value="Plavaka"/>
    <property type="match status" value="1"/>
</dbReference>
<gene>
    <name evidence="2" type="ORF">MSAN_01743400</name>
</gene>
<reference evidence="2" key="1">
    <citation type="submission" date="2020-05" db="EMBL/GenBank/DDBJ databases">
        <title>Mycena genomes resolve the evolution of fungal bioluminescence.</title>
        <authorList>
            <person name="Tsai I.J."/>
        </authorList>
    </citation>
    <scope>NUCLEOTIDE SEQUENCE</scope>
    <source>
        <strain evidence="2">160909Yilan</strain>
    </source>
</reference>
<dbReference type="Proteomes" id="UP000623467">
    <property type="component" value="Unassembled WGS sequence"/>
</dbReference>
<feature type="region of interest" description="Disordered" evidence="1">
    <location>
        <begin position="1"/>
        <end position="23"/>
    </location>
</feature>
<sequence>MSPIPSRRDKRLPAQVQLTHTTPVTSRRAHLLRDCRGLLGAIEIEYHPHSGKAPTIIPLDPTQRTKSTSSRLRSQLIPSGRPPWAPFPSRADFEWAETIYMMPHGNIKVQLEGMHSGRWCQQSNLVIETVEDLKTYLERAKHYVVAFREHEFEETFEGELWHFKFFYRDPWDWLLDLVSDPTLADEIVWYPSRKYLVVDGNRQRLRDEHYNSDKLWDMQSTLPVVDGMPHCLLPLLFWLDKGRVSSHTNMHPMILRPLFLRSQIRNASGNGGGELAGFMVQVRDRKDPADRSQAATIRFAKFKRDVYHRVLHIVFVQTLRHHASGGRCVPCADGMQRVLFPRLPVLSLDGEEACTCAATRGALADFPCPRCLARRDQLHYFFSNNLEFPLRTTATMKAVYEQAKSERFKGDAEDLLQRHGLHLTENAFWSLCGSDPYEAISYDTLHADDAGKWGKHLWPLLQEVLAGSGHKGMITSNMAQVPRWPGLKHFDNVTTKDINDGQSWLDIEKCILPCVVQLLPKNSPFVHAIRAHLLTRMMMGLHCISEEQIERKDAYQEEYGRQCTKLTQKYGKSFDFPKQHALYHSTPDIRSKGPHSIYCTRVNEGFHQESREIYARLNKRNMTDLDAIREAMARIRMTVNHYDTEVSNRVAALAKHAAVEPEDIQQVSDDQPDDKHWRLGSPKHLVDSRFAMKDAVWITDSTRNSFHLDLRSFIRNAFPNELLREDAEETITVCYSHAIVLQY</sequence>
<feature type="region of interest" description="Disordered" evidence="1">
    <location>
        <begin position="53"/>
        <end position="75"/>
    </location>
</feature>
<organism evidence="2 3">
    <name type="scientific">Mycena sanguinolenta</name>
    <dbReference type="NCBI Taxonomy" id="230812"/>
    <lineage>
        <taxon>Eukaryota</taxon>
        <taxon>Fungi</taxon>
        <taxon>Dikarya</taxon>
        <taxon>Basidiomycota</taxon>
        <taxon>Agaricomycotina</taxon>
        <taxon>Agaricomycetes</taxon>
        <taxon>Agaricomycetidae</taxon>
        <taxon>Agaricales</taxon>
        <taxon>Marasmiineae</taxon>
        <taxon>Mycenaceae</taxon>
        <taxon>Mycena</taxon>
    </lineage>
</organism>
<evidence type="ECO:0000313" key="2">
    <source>
        <dbReference type="EMBL" id="KAF7349530.1"/>
    </source>
</evidence>
<evidence type="ECO:0000313" key="3">
    <source>
        <dbReference type="Proteomes" id="UP000623467"/>
    </source>
</evidence>
<protein>
    <recommendedName>
        <fullName evidence="4">Transposase</fullName>
    </recommendedName>
</protein>
<dbReference type="AlphaFoldDB" id="A0A8H6XWI4"/>
<keyword evidence="3" id="KW-1185">Reference proteome</keyword>